<dbReference type="EMBL" id="KI669463">
    <property type="protein sequence ID" value="OCF57494.1"/>
    <property type="molecule type" value="Genomic_DNA"/>
</dbReference>
<dbReference type="OrthoDB" id="4476201at2759"/>
<evidence type="ECO:0000256" key="5">
    <source>
        <dbReference type="ARBA" id="ARBA00023136"/>
    </source>
</evidence>
<gene>
    <name evidence="8" type="ORF">L486_04952</name>
</gene>
<reference evidence="8 9" key="1">
    <citation type="submission" date="2013-07" db="EMBL/GenBank/DDBJ databases">
        <title>The Genome Sequence of Kwoniella mangroviensis CBS10435.</title>
        <authorList>
            <consortium name="The Broad Institute Genome Sequencing Platform"/>
            <person name="Cuomo C."/>
            <person name="Litvintseva A."/>
            <person name="Chen Y."/>
            <person name="Heitman J."/>
            <person name="Sun S."/>
            <person name="Springer D."/>
            <person name="Dromer F."/>
            <person name="Young S.K."/>
            <person name="Zeng Q."/>
            <person name="Gargeya S."/>
            <person name="Fitzgerald M."/>
            <person name="Abouelleil A."/>
            <person name="Alvarado L."/>
            <person name="Berlin A.M."/>
            <person name="Chapman S.B."/>
            <person name="Dewar J."/>
            <person name="Goldberg J."/>
            <person name="Griggs A."/>
            <person name="Gujja S."/>
            <person name="Hansen M."/>
            <person name="Howarth C."/>
            <person name="Imamovic A."/>
            <person name="Larimer J."/>
            <person name="McCowan C."/>
            <person name="Murphy C."/>
            <person name="Pearson M."/>
            <person name="Priest M."/>
            <person name="Roberts A."/>
            <person name="Saif S."/>
            <person name="Shea T."/>
            <person name="Sykes S."/>
            <person name="Wortman J."/>
            <person name="Nusbaum C."/>
            <person name="Birren B."/>
        </authorList>
    </citation>
    <scope>NUCLEOTIDE SEQUENCE [LARGE SCALE GENOMIC DNA]</scope>
    <source>
        <strain evidence="8 9">CBS 10435</strain>
    </source>
</reference>
<keyword evidence="9" id="KW-1185">Reference proteome</keyword>
<feature type="transmembrane region" description="Helical" evidence="7">
    <location>
        <begin position="194"/>
        <end position="211"/>
    </location>
</feature>
<feature type="transmembrane region" description="Helical" evidence="7">
    <location>
        <begin position="503"/>
        <end position="523"/>
    </location>
</feature>
<feature type="transmembrane region" description="Helical" evidence="7">
    <location>
        <begin position="128"/>
        <end position="153"/>
    </location>
</feature>
<feature type="transmembrane region" description="Helical" evidence="7">
    <location>
        <begin position="165"/>
        <end position="187"/>
    </location>
</feature>
<proteinExistence type="predicted"/>
<evidence type="ECO:0000313" key="9">
    <source>
        <dbReference type="Proteomes" id="UP000092583"/>
    </source>
</evidence>
<feature type="transmembrane region" description="Helical" evidence="7">
    <location>
        <begin position="231"/>
        <end position="252"/>
    </location>
</feature>
<dbReference type="Proteomes" id="UP000092583">
    <property type="component" value="Unassembled WGS sequence"/>
</dbReference>
<dbReference type="GO" id="GO:0006865">
    <property type="term" value="P:amino acid transport"/>
    <property type="evidence" value="ECO:0007669"/>
    <property type="project" value="InterPro"/>
</dbReference>
<keyword evidence="5 7" id="KW-0472">Membrane</keyword>
<evidence type="ECO:0000256" key="6">
    <source>
        <dbReference type="SAM" id="MobiDB-lite"/>
    </source>
</evidence>
<dbReference type="PANTHER" id="PTHR45649:SF6">
    <property type="entry name" value="GABA-SPECIFIC PERMEASE"/>
    <property type="match status" value="1"/>
</dbReference>
<keyword evidence="2" id="KW-0813">Transport</keyword>
<keyword evidence="4 7" id="KW-1133">Transmembrane helix</keyword>
<feature type="transmembrane region" description="Helical" evidence="7">
    <location>
        <begin position="43"/>
        <end position="62"/>
    </location>
</feature>
<feature type="transmembrane region" description="Helical" evidence="7">
    <location>
        <begin position="74"/>
        <end position="107"/>
    </location>
</feature>
<evidence type="ECO:0000256" key="2">
    <source>
        <dbReference type="ARBA" id="ARBA00022448"/>
    </source>
</evidence>
<dbReference type="STRING" id="1331196.A0A1B9IQ14"/>
<protein>
    <recommendedName>
        <fullName evidence="10">Amino acid transporter</fullName>
    </recommendedName>
</protein>
<reference evidence="9" key="2">
    <citation type="submission" date="2013-12" db="EMBL/GenBank/DDBJ databases">
        <title>Evolution of pathogenesis and genome organization in the Tremellales.</title>
        <authorList>
            <person name="Cuomo C."/>
            <person name="Litvintseva A."/>
            <person name="Heitman J."/>
            <person name="Chen Y."/>
            <person name="Sun S."/>
            <person name="Springer D."/>
            <person name="Dromer F."/>
            <person name="Young S."/>
            <person name="Zeng Q."/>
            <person name="Chapman S."/>
            <person name="Gujja S."/>
            <person name="Saif S."/>
            <person name="Birren B."/>
        </authorList>
    </citation>
    <scope>NUCLEOTIDE SEQUENCE [LARGE SCALE GENOMIC DNA]</scope>
    <source>
        <strain evidence="9">CBS 10435</strain>
    </source>
</reference>
<comment type="subcellular location">
    <subcellularLocation>
        <location evidence="1">Membrane</location>
        <topology evidence="1">Multi-pass membrane protein</topology>
    </subcellularLocation>
</comment>
<dbReference type="GO" id="GO:0016020">
    <property type="term" value="C:membrane"/>
    <property type="evidence" value="ECO:0007669"/>
    <property type="project" value="UniProtKB-SubCell"/>
</dbReference>
<feature type="transmembrane region" description="Helical" evidence="7">
    <location>
        <begin position="273"/>
        <end position="297"/>
    </location>
</feature>
<dbReference type="PROSITE" id="PS00218">
    <property type="entry name" value="AMINO_ACID_PERMEASE_1"/>
    <property type="match status" value="1"/>
</dbReference>
<feature type="transmembrane region" description="Helical" evidence="7">
    <location>
        <begin position="471"/>
        <end position="491"/>
    </location>
</feature>
<evidence type="ECO:0000256" key="3">
    <source>
        <dbReference type="ARBA" id="ARBA00022692"/>
    </source>
</evidence>
<evidence type="ECO:0000256" key="7">
    <source>
        <dbReference type="SAM" id="Phobius"/>
    </source>
</evidence>
<organism evidence="8 9">
    <name type="scientific">Kwoniella mangroviensis CBS 10435</name>
    <dbReference type="NCBI Taxonomy" id="1331196"/>
    <lineage>
        <taxon>Eukaryota</taxon>
        <taxon>Fungi</taxon>
        <taxon>Dikarya</taxon>
        <taxon>Basidiomycota</taxon>
        <taxon>Agaricomycotina</taxon>
        <taxon>Tremellomycetes</taxon>
        <taxon>Tremellales</taxon>
        <taxon>Cryptococcaceae</taxon>
        <taxon>Kwoniella</taxon>
    </lineage>
</organism>
<evidence type="ECO:0008006" key="10">
    <source>
        <dbReference type="Google" id="ProtNLM"/>
    </source>
</evidence>
<sequence>MSLQHNQHHHPIESERTRKDDDKLEHLGYHAELKRTFTSWETFGVAFSIMGVVPSIASTIFYNLPYGGPVGMIWGWLISAILILFVGLSMGELASSMPTSGGLYFWTHRLSPPRYRNFLAWMVGYNSFLGNVAAVSSLGWACSGIVFAAASINNESFISTAGQQFGLYIGILVVCGLICAYGTNIFARLQTPSVILNVLLSLVTIIGLPIARRHELNTAAFTFGGFVNLTSWPNGFAFLLSFLAPVWTICSFDCAVSISEEATNASVAVPQAIVGAIGSAGVLGTVILIILALTMGLDVAAVNDDALGQPLAYIYLQAFGQKGSLAVWSFMCIAQLSMTASLILPSSRQAFAFARDGALPFSRYFHHVDTFSGTPVRAVWLVVGCAIPLGALCFADPINYSAINAIFSLAIMGPYVAYGIPIGAKLLWGQGNFVVGVTRSSNNQLEMTQFQELHTDEEELFQPGPWHLGRWSRMCGIIAVTWMTFAIVLFSFPADTDPDAGTFNYACLVAGAVWIFATVYWFLPRIGGKTFFQGPQTIEGGMSIEQDTLSPPEIEDPSSKKNGGAPEFHGGSHISPVPSNQL</sequence>
<dbReference type="GO" id="GO:0022857">
    <property type="term" value="F:transmembrane transporter activity"/>
    <property type="evidence" value="ECO:0007669"/>
    <property type="project" value="InterPro"/>
</dbReference>
<evidence type="ECO:0000313" key="8">
    <source>
        <dbReference type="EMBL" id="OCF57494.1"/>
    </source>
</evidence>
<feature type="region of interest" description="Disordered" evidence="6">
    <location>
        <begin position="542"/>
        <end position="582"/>
    </location>
</feature>
<accession>A0A1B9IQ14</accession>
<evidence type="ECO:0000256" key="4">
    <source>
        <dbReference type="ARBA" id="ARBA00022989"/>
    </source>
</evidence>
<dbReference type="Gene3D" id="1.20.1740.10">
    <property type="entry name" value="Amino acid/polyamine transporter I"/>
    <property type="match status" value="1"/>
</dbReference>
<name>A0A1B9IQ14_9TREE</name>
<dbReference type="AlphaFoldDB" id="A0A1B9IQ14"/>
<dbReference type="PANTHER" id="PTHR45649">
    <property type="entry name" value="AMINO-ACID PERMEASE BAT1"/>
    <property type="match status" value="1"/>
</dbReference>
<dbReference type="InterPro" id="IPR002293">
    <property type="entry name" value="AA/rel_permease1"/>
</dbReference>
<dbReference type="InterPro" id="IPR004840">
    <property type="entry name" value="Amino_acid_permease_CS"/>
</dbReference>
<evidence type="ECO:0000256" key="1">
    <source>
        <dbReference type="ARBA" id="ARBA00004141"/>
    </source>
</evidence>
<dbReference type="Pfam" id="PF13520">
    <property type="entry name" value="AA_permease_2"/>
    <property type="match status" value="1"/>
</dbReference>
<keyword evidence="3 7" id="KW-0812">Transmembrane</keyword>